<evidence type="ECO:0000256" key="1">
    <source>
        <dbReference type="SAM" id="MobiDB-lite"/>
    </source>
</evidence>
<dbReference type="AlphaFoldDB" id="A0AAE0YI71"/>
<dbReference type="EMBL" id="JAWDGP010006142">
    <property type="protein sequence ID" value="KAK3746482.1"/>
    <property type="molecule type" value="Genomic_DNA"/>
</dbReference>
<keyword evidence="3" id="KW-1185">Reference proteome</keyword>
<accession>A0AAE0YI71</accession>
<organism evidence="2 3">
    <name type="scientific">Elysia crispata</name>
    <name type="common">lettuce slug</name>
    <dbReference type="NCBI Taxonomy" id="231223"/>
    <lineage>
        <taxon>Eukaryota</taxon>
        <taxon>Metazoa</taxon>
        <taxon>Spiralia</taxon>
        <taxon>Lophotrochozoa</taxon>
        <taxon>Mollusca</taxon>
        <taxon>Gastropoda</taxon>
        <taxon>Heterobranchia</taxon>
        <taxon>Euthyneura</taxon>
        <taxon>Panpulmonata</taxon>
        <taxon>Sacoglossa</taxon>
        <taxon>Placobranchoidea</taxon>
        <taxon>Plakobranchidae</taxon>
        <taxon>Elysia</taxon>
    </lineage>
</organism>
<evidence type="ECO:0000313" key="3">
    <source>
        <dbReference type="Proteomes" id="UP001283361"/>
    </source>
</evidence>
<protein>
    <submittedName>
        <fullName evidence="2">Uncharacterized protein</fullName>
    </submittedName>
</protein>
<comment type="caution">
    <text evidence="2">The sequence shown here is derived from an EMBL/GenBank/DDBJ whole genome shotgun (WGS) entry which is preliminary data.</text>
</comment>
<proteinExistence type="predicted"/>
<reference evidence="2" key="1">
    <citation type="journal article" date="2023" name="G3 (Bethesda)">
        <title>A reference genome for the long-term kleptoplast-retaining sea slug Elysia crispata morphotype clarki.</title>
        <authorList>
            <person name="Eastman K.E."/>
            <person name="Pendleton A.L."/>
            <person name="Shaikh M.A."/>
            <person name="Suttiyut T."/>
            <person name="Ogas R."/>
            <person name="Tomko P."/>
            <person name="Gavelis G."/>
            <person name="Widhalm J.R."/>
            <person name="Wisecaver J.H."/>
        </authorList>
    </citation>
    <scope>NUCLEOTIDE SEQUENCE</scope>
    <source>
        <strain evidence="2">ECLA1</strain>
    </source>
</reference>
<feature type="region of interest" description="Disordered" evidence="1">
    <location>
        <begin position="17"/>
        <end position="82"/>
    </location>
</feature>
<name>A0AAE0YI71_9GAST</name>
<gene>
    <name evidence="2" type="ORF">RRG08_017490</name>
</gene>
<feature type="compositionally biased region" description="Polar residues" evidence="1">
    <location>
        <begin position="39"/>
        <end position="51"/>
    </location>
</feature>
<evidence type="ECO:0000313" key="2">
    <source>
        <dbReference type="EMBL" id="KAK3746482.1"/>
    </source>
</evidence>
<feature type="compositionally biased region" description="Basic and acidic residues" evidence="1">
    <location>
        <begin position="17"/>
        <end position="30"/>
    </location>
</feature>
<dbReference type="Proteomes" id="UP001283361">
    <property type="component" value="Unassembled WGS sequence"/>
</dbReference>
<sequence length="82" mass="8830">MHSLSVVVVRTGQVKRRNETIGDCPTDHKGQVSGDATGCVNNPGRNSTKLQLSRPRGRATTPDQRGSRPLACGPHVNQSRRA</sequence>